<evidence type="ECO:0000313" key="3">
    <source>
        <dbReference type="Proteomes" id="UP000800039"/>
    </source>
</evidence>
<dbReference type="GO" id="GO:0016853">
    <property type="term" value="F:isomerase activity"/>
    <property type="evidence" value="ECO:0007669"/>
    <property type="project" value="TreeGrafter"/>
</dbReference>
<feature type="active site" evidence="1">
    <location>
        <position position="52"/>
    </location>
</feature>
<dbReference type="RefSeq" id="XP_040791124.1">
    <property type="nucleotide sequence ID" value="XM_040930926.1"/>
</dbReference>
<accession>A0A9P4GP31</accession>
<dbReference type="GO" id="GO:0005737">
    <property type="term" value="C:cytoplasm"/>
    <property type="evidence" value="ECO:0007669"/>
    <property type="project" value="TreeGrafter"/>
</dbReference>
<dbReference type="SUPFAM" id="SSF54506">
    <property type="entry name" value="Diaminopimelate epimerase-like"/>
    <property type="match status" value="1"/>
</dbReference>
<dbReference type="PIRSF" id="PIRSF016184">
    <property type="entry name" value="PhzC_PhzF"/>
    <property type="match status" value="1"/>
</dbReference>
<dbReference type="OrthoDB" id="412383at2759"/>
<dbReference type="PANTHER" id="PTHR13774">
    <property type="entry name" value="PHENAZINE BIOSYNTHESIS PROTEIN"/>
    <property type="match status" value="1"/>
</dbReference>
<dbReference type="Gene3D" id="3.10.310.10">
    <property type="entry name" value="Diaminopimelate Epimerase, Chain A, domain 1"/>
    <property type="match status" value="2"/>
</dbReference>
<gene>
    <name evidence="2" type="ORF">K460DRAFT_334818</name>
</gene>
<dbReference type="InterPro" id="IPR003719">
    <property type="entry name" value="Phenazine_PhzF-like"/>
</dbReference>
<protein>
    <submittedName>
        <fullName evidence="2">Diaminopimelate epimerase-like protein</fullName>
    </submittedName>
</protein>
<dbReference type="AlphaFoldDB" id="A0A9P4GP31"/>
<dbReference type="GeneID" id="63848178"/>
<keyword evidence="3" id="KW-1185">Reference proteome</keyword>
<evidence type="ECO:0000313" key="2">
    <source>
        <dbReference type="EMBL" id="KAF1848561.1"/>
    </source>
</evidence>
<dbReference type="Proteomes" id="UP000800039">
    <property type="component" value="Unassembled WGS sequence"/>
</dbReference>
<reference evidence="2" key="1">
    <citation type="submission" date="2020-01" db="EMBL/GenBank/DDBJ databases">
        <authorList>
            <consortium name="DOE Joint Genome Institute"/>
            <person name="Haridas S."/>
            <person name="Albert R."/>
            <person name="Binder M."/>
            <person name="Bloem J."/>
            <person name="Labutti K."/>
            <person name="Salamov A."/>
            <person name="Andreopoulos B."/>
            <person name="Baker S.E."/>
            <person name="Barry K."/>
            <person name="Bills G."/>
            <person name="Bluhm B.H."/>
            <person name="Cannon C."/>
            <person name="Castanera R."/>
            <person name="Culley D.E."/>
            <person name="Daum C."/>
            <person name="Ezra D."/>
            <person name="Gonzalez J.B."/>
            <person name="Henrissat B."/>
            <person name="Kuo A."/>
            <person name="Liang C."/>
            <person name="Lipzen A."/>
            <person name="Lutzoni F."/>
            <person name="Magnuson J."/>
            <person name="Mondo S."/>
            <person name="Nolan M."/>
            <person name="Ohm R."/>
            <person name="Pangilinan J."/>
            <person name="Park H.-J."/>
            <person name="Ramirez L."/>
            <person name="Alfaro M."/>
            <person name="Sun H."/>
            <person name="Tritt A."/>
            <person name="Yoshinaga Y."/>
            <person name="Zwiers L.-H."/>
            <person name="Turgeon B.G."/>
            <person name="Goodwin S.B."/>
            <person name="Spatafora J.W."/>
            <person name="Crous P.W."/>
            <person name="Grigoriev I.V."/>
        </authorList>
    </citation>
    <scope>NUCLEOTIDE SEQUENCE</scope>
    <source>
        <strain evidence="2">CBS 394.84</strain>
    </source>
</reference>
<comment type="caution">
    <text evidence="2">The sequence shown here is derived from an EMBL/GenBank/DDBJ whole genome shotgun (WGS) entry which is preliminary data.</text>
</comment>
<evidence type="ECO:0000256" key="1">
    <source>
        <dbReference type="PIRSR" id="PIRSR016184-1"/>
    </source>
</evidence>
<dbReference type="EMBL" id="ML976615">
    <property type="protein sequence ID" value="KAF1848561.1"/>
    <property type="molecule type" value="Genomic_DNA"/>
</dbReference>
<sequence length="319" mass="35232">MTPTTQLEFVTVDVFTSQPYEGNPLAIVRIPHGRSVSQEEKQTIAREFNLSETAFLHEKSGGAQEDAWTVDIFITTKELPFAGHPTVGTACYVLGRTAQERGVRDGVIEASFKLKAGPVGLRYDVAKRTARADIPHDVHIHKKRWTRDELFALQSRLAEAFQQSVIRAREDYPIVSIVKGMTFVLVELESLEALSLVSLASHALKFDDLDEGWSDTFVGVYFFVRTGKGKDGSTAVRTRMIEGPLEDPATGSAASDLAAYLSIVEGKASETLKYEIIQGVEMGRRSEIFLETVLSENKSISKIYLEGGSVQVMEGRLTI</sequence>
<organism evidence="2 3">
    <name type="scientific">Cucurbitaria berberidis CBS 394.84</name>
    <dbReference type="NCBI Taxonomy" id="1168544"/>
    <lineage>
        <taxon>Eukaryota</taxon>
        <taxon>Fungi</taxon>
        <taxon>Dikarya</taxon>
        <taxon>Ascomycota</taxon>
        <taxon>Pezizomycotina</taxon>
        <taxon>Dothideomycetes</taxon>
        <taxon>Pleosporomycetidae</taxon>
        <taxon>Pleosporales</taxon>
        <taxon>Pleosporineae</taxon>
        <taxon>Cucurbitariaceae</taxon>
        <taxon>Cucurbitaria</taxon>
    </lineage>
</organism>
<name>A0A9P4GP31_9PLEO</name>
<dbReference type="PANTHER" id="PTHR13774:SF32">
    <property type="entry name" value="ANTISENSE-ENHANCING SEQUENCE 1"/>
    <property type="match status" value="1"/>
</dbReference>
<dbReference type="Pfam" id="PF02567">
    <property type="entry name" value="PhzC-PhzF"/>
    <property type="match status" value="1"/>
</dbReference>
<dbReference type="NCBIfam" id="TIGR00654">
    <property type="entry name" value="PhzF_family"/>
    <property type="match status" value="1"/>
</dbReference>
<proteinExistence type="predicted"/>